<keyword evidence="3" id="KW-1185">Reference proteome</keyword>
<name>A0A2J6RCN6_HYAVF</name>
<organism evidence="2 3">
    <name type="scientific">Hyaloscypha variabilis (strain UAMH 11265 / GT02V1 / F)</name>
    <name type="common">Meliniomyces variabilis</name>
    <dbReference type="NCBI Taxonomy" id="1149755"/>
    <lineage>
        <taxon>Eukaryota</taxon>
        <taxon>Fungi</taxon>
        <taxon>Dikarya</taxon>
        <taxon>Ascomycota</taxon>
        <taxon>Pezizomycotina</taxon>
        <taxon>Leotiomycetes</taxon>
        <taxon>Helotiales</taxon>
        <taxon>Hyaloscyphaceae</taxon>
        <taxon>Hyaloscypha</taxon>
        <taxon>Hyaloscypha variabilis</taxon>
    </lineage>
</organism>
<dbReference type="Proteomes" id="UP000235786">
    <property type="component" value="Unassembled WGS sequence"/>
</dbReference>
<feature type="region of interest" description="Disordered" evidence="1">
    <location>
        <begin position="1"/>
        <end position="23"/>
    </location>
</feature>
<accession>A0A2J6RCN6</accession>
<reference evidence="2 3" key="1">
    <citation type="submission" date="2016-04" db="EMBL/GenBank/DDBJ databases">
        <title>A degradative enzymes factory behind the ericoid mycorrhizal symbiosis.</title>
        <authorList>
            <consortium name="DOE Joint Genome Institute"/>
            <person name="Martino E."/>
            <person name="Morin E."/>
            <person name="Grelet G."/>
            <person name="Kuo A."/>
            <person name="Kohler A."/>
            <person name="Daghino S."/>
            <person name="Barry K."/>
            <person name="Choi C."/>
            <person name="Cichocki N."/>
            <person name="Clum A."/>
            <person name="Copeland A."/>
            <person name="Hainaut M."/>
            <person name="Haridas S."/>
            <person name="Labutti K."/>
            <person name="Lindquist E."/>
            <person name="Lipzen A."/>
            <person name="Khouja H.-R."/>
            <person name="Murat C."/>
            <person name="Ohm R."/>
            <person name="Olson A."/>
            <person name="Spatafora J."/>
            <person name="Veneault-Fourrey C."/>
            <person name="Henrissat B."/>
            <person name="Grigoriev I."/>
            <person name="Martin F."/>
            <person name="Perotto S."/>
        </authorList>
    </citation>
    <scope>NUCLEOTIDE SEQUENCE [LARGE SCALE GENOMIC DNA]</scope>
    <source>
        <strain evidence="2 3">F</strain>
    </source>
</reference>
<dbReference type="EMBL" id="KZ613951">
    <property type="protein sequence ID" value="PMD36268.1"/>
    <property type="molecule type" value="Genomic_DNA"/>
</dbReference>
<evidence type="ECO:0000256" key="1">
    <source>
        <dbReference type="SAM" id="MobiDB-lite"/>
    </source>
</evidence>
<evidence type="ECO:0000313" key="2">
    <source>
        <dbReference type="EMBL" id="PMD36268.1"/>
    </source>
</evidence>
<gene>
    <name evidence="2" type="ORF">L207DRAFT_515979</name>
</gene>
<feature type="compositionally biased region" description="Basic and acidic residues" evidence="1">
    <location>
        <begin position="11"/>
        <end position="21"/>
    </location>
</feature>
<proteinExistence type="predicted"/>
<protein>
    <submittedName>
        <fullName evidence="2">Uncharacterized protein</fullName>
    </submittedName>
</protein>
<sequence length="74" mass="8099">MNSGAVPKAEPSSHHLLRNEQKSQSVQVYLVPNGRVMPPVHRWHLATGSGLDMQVMAGLAKSTSHGRTRQSEKV</sequence>
<dbReference type="AlphaFoldDB" id="A0A2J6RCN6"/>
<evidence type="ECO:0000313" key="3">
    <source>
        <dbReference type="Proteomes" id="UP000235786"/>
    </source>
</evidence>